<protein>
    <submittedName>
        <fullName evidence="2">Uncharacterized protein</fullName>
    </submittedName>
</protein>
<dbReference type="Proteomes" id="UP000214618">
    <property type="component" value="Chromosome"/>
</dbReference>
<evidence type="ECO:0000313" key="3">
    <source>
        <dbReference type="Proteomes" id="UP000214618"/>
    </source>
</evidence>
<dbReference type="RefSeq" id="WP_063232480.1">
    <property type="nucleotide sequence ID" value="NZ_BCVO01000003.1"/>
</dbReference>
<dbReference type="GeneID" id="56474707"/>
<organism evidence="2 3">
    <name type="scientific">Peribacillus simplex NBRC 15720 = DSM 1321</name>
    <dbReference type="NCBI Taxonomy" id="1349754"/>
    <lineage>
        <taxon>Bacteria</taxon>
        <taxon>Bacillati</taxon>
        <taxon>Bacillota</taxon>
        <taxon>Bacilli</taxon>
        <taxon>Bacillales</taxon>
        <taxon>Bacillaceae</taxon>
        <taxon>Peribacillus</taxon>
    </lineage>
</organism>
<keyword evidence="1" id="KW-0472">Membrane</keyword>
<reference evidence="2 3" key="1">
    <citation type="submission" date="2016-10" db="EMBL/GenBank/DDBJ databases">
        <title>The whole genome sequencing and assembly of Bacillus simplex DSM 1321 strain.</title>
        <authorList>
            <person name="Park M.-K."/>
            <person name="Lee Y.-J."/>
            <person name="Yi H."/>
            <person name="Bahn Y.-S."/>
            <person name="Kim J.F."/>
            <person name="Lee D.-W."/>
        </authorList>
    </citation>
    <scope>NUCLEOTIDE SEQUENCE [LARGE SCALE GENOMIC DNA]</scope>
    <source>
        <strain evidence="2 3">DSM 1321</strain>
    </source>
</reference>
<keyword evidence="1" id="KW-0812">Transmembrane</keyword>
<evidence type="ECO:0000313" key="2">
    <source>
        <dbReference type="EMBL" id="ASS95670.1"/>
    </source>
</evidence>
<dbReference type="OrthoDB" id="2877589at2"/>
<gene>
    <name evidence="2" type="ORF">BS1321_18245</name>
</gene>
<dbReference type="EMBL" id="CP017704">
    <property type="protein sequence ID" value="ASS95670.1"/>
    <property type="molecule type" value="Genomic_DNA"/>
</dbReference>
<proteinExistence type="predicted"/>
<name>A0A223EKC2_9BACI</name>
<sequence>MLKQPDRISIFNYCFALGVSEVFFLSSFYLSILDVSLFALALPFSALFLMFSLYLFLRTHKAAKTLPNQEERRREIHAFYHQSFGIFTIIFFTLLFVALAYIPWLENGGHFYLLYCLPMALLCMIPMILSYKGMKLFKLESGRNLTKI</sequence>
<feature type="transmembrane region" description="Helical" evidence="1">
    <location>
        <begin position="38"/>
        <end position="57"/>
    </location>
</feature>
<feature type="transmembrane region" description="Helical" evidence="1">
    <location>
        <begin position="12"/>
        <end position="32"/>
    </location>
</feature>
<dbReference type="AlphaFoldDB" id="A0A223EKC2"/>
<feature type="transmembrane region" description="Helical" evidence="1">
    <location>
        <begin position="110"/>
        <end position="129"/>
    </location>
</feature>
<keyword evidence="1" id="KW-1133">Transmembrane helix</keyword>
<feature type="transmembrane region" description="Helical" evidence="1">
    <location>
        <begin position="78"/>
        <end position="104"/>
    </location>
</feature>
<accession>A0A223EKC2</accession>
<evidence type="ECO:0000256" key="1">
    <source>
        <dbReference type="SAM" id="Phobius"/>
    </source>
</evidence>